<dbReference type="InterPro" id="IPR046348">
    <property type="entry name" value="SIS_dom_sf"/>
</dbReference>
<gene>
    <name evidence="2" type="ORF">SAMN06296378_1238</name>
</gene>
<dbReference type="EMBL" id="OCST01000002">
    <property type="protein sequence ID" value="SOE61282.1"/>
    <property type="molecule type" value="Genomic_DNA"/>
</dbReference>
<dbReference type="GO" id="GO:0016853">
    <property type="term" value="F:isomerase activity"/>
    <property type="evidence" value="ECO:0007669"/>
    <property type="project" value="UniProtKB-KW"/>
</dbReference>
<evidence type="ECO:0000313" key="2">
    <source>
        <dbReference type="EMBL" id="SOE61282.1"/>
    </source>
</evidence>
<dbReference type="SUPFAM" id="SSF53697">
    <property type="entry name" value="SIS domain"/>
    <property type="match status" value="1"/>
</dbReference>
<evidence type="ECO:0000313" key="3">
    <source>
        <dbReference type="Proteomes" id="UP000219440"/>
    </source>
</evidence>
<name>A0A2C8ZB62_9MICO</name>
<sequence>MSAVADYFSDVHTRLDDLAVSQAGSIDEAAALGSAAIIARRPIHVYDTGHLISHEFIDRTGGLAAYTALSFGATVARGNEWIAAERNPLDSSGERSASLLVEWLFEQGTIQPGDPLILSSVSGTNALLIELALQARVRGVSVVAVTGVDFSKELVSNHSSDKRLFELADVVLDNRVPYGDAALTLDGAQAQVAAWSGLAGAALMWAVTVGIIEKSLAAGTVPTIYTSYNLPGGGEQYAAARARYRASGQ</sequence>
<dbReference type="Proteomes" id="UP000219440">
    <property type="component" value="Unassembled WGS sequence"/>
</dbReference>
<keyword evidence="3" id="KW-1185">Reference proteome</keyword>
<proteinExistence type="predicted"/>
<keyword evidence="2" id="KW-0413">Isomerase</keyword>
<protein>
    <submittedName>
        <fullName evidence="2">Uncharacterized protein, contains SIS (Sugar ISomerase) phosphosugar binding domain</fullName>
    </submittedName>
</protein>
<dbReference type="NCBIfam" id="NF002805">
    <property type="entry name" value="PRK02947.1"/>
    <property type="match status" value="1"/>
</dbReference>
<dbReference type="AlphaFoldDB" id="A0A2C8ZB62"/>
<organism evidence="2 3">
    <name type="scientific">Salinibacterium xinjiangense</name>
    <dbReference type="NCBI Taxonomy" id="386302"/>
    <lineage>
        <taxon>Bacteria</taxon>
        <taxon>Bacillati</taxon>
        <taxon>Actinomycetota</taxon>
        <taxon>Actinomycetes</taxon>
        <taxon>Micrococcales</taxon>
        <taxon>Microbacteriaceae</taxon>
        <taxon>Salinibacterium</taxon>
    </lineage>
</organism>
<accession>A0A2C8ZB62</accession>
<dbReference type="PROSITE" id="PS51464">
    <property type="entry name" value="SIS"/>
    <property type="match status" value="1"/>
</dbReference>
<feature type="domain" description="SIS" evidence="1">
    <location>
        <begin position="52"/>
        <end position="211"/>
    </location>
</feature>
<reference evidence="2 3" key="1">
    <citation type="submission" date="2017-09" db="EMBL/GenBank/DDBJ databases">
        <authorList>
            <person name="Ehlers B."/>
            <person name="Leendertz F.H."/>
        </authorList>
    </citation>
    <scope>NUCLEOTIDE SEQUENCE [LARGE SCALE GENOMIC DNA]</scope>
    <source>
        <strain evidence="2 3">CGMCC 1.05381</strain>
    </source>
</reference>
<dbReference type="Pfam" id="PF13580">
    <property type="entry name" value="SIS_2"/>
    <property type="match status" value="1"/>
</dbReference>
<dbReference type="RefSeq" id="WP_097060342.1">
    <property type="nucleotide sequence ID" value="NZ_BMLC01000001.1"/>
</dbReference>
<dbReference type="GO" id="GO:0097367">
    <property type="term" value="F:carbohydrate derivative binding"/>
    <property type="evidence" value="ECO:0007669"/>
    <property type="project" value="InterPro"/>
</dbReference>
<dbReference type="OrthoDB" id="9813831at2"/>
<dbReference type="GO" id="GO:1901135">
    <property type="term" value="P:carbohydrate derivative metabolic process"/>
    <property type="evidence" value="ECO:0007669"/>
    <property type="project" value="InterPro"/>
</dbReference>
<dbReference type="InterPro" id="IPR001347">
    <property type="entry name" value="SIS_dom"/>
</dbReference>
<evidence type="ECO:0000259" key="1">
    <source>
        <dbReference type="PROSITE" id="PS51464"/>
    </source>
</evidence>
<dbReference type="Gene3D" id="3.40.50.10490">
    <property type="entry name" value="Glucose-6-phosphate isomerase like protein, domain 1"/>
    <property type="match status" value="1"/>
</dbReference>